<dbReference type="RefSeq" id="WP_136834199.1">
    <property type="nucleotide sequence ID" value="NZ_SWBQ01000001.1"/>
</dbReference>
<dbReference type="Proteomes" id="UP000307244">
    <property type="component" value="Unassembled WGS sequence"/>
</dbReference>
<organism evidence="2 3">
    <name type="scientific">Pedobacter frigoris</name>
    <dbReference type="NCBI Taxonomy" id="2571272"/>
    <lineage>
        <taxon>Bacteria</taxon>
        <taxon>Pseudomonadati</taxon>
        <taxon>Bacteroidota</taxon>
        <taxon>Sphingobacteriia</taxon>
        <taxon>Sphingobacteriales</taxon>
        <taxon>Sphingobacteriaceae</taxon>
        <taxon>Pedobacter</taxon>
    </lineage>
</organism>
<comment type="caution">
    <text evidence="2">The sequence shown here is derived from an EMBL/GenBank/DDBJ whole genome shotgun (WGS) entry which is preliminary data.</text>
</comment>
<reference evidence="2 3" key="1">
    <citation type="submission" date="2019-04" db="EMBL/GenBank/DDBJ databases">
        <title>Pedobacter sp. RP-3-15 sp. nov., isolated from Arctic soil.</title>
        <authorList>
            <person name="Dahal R.H."/>
            <person name="Kim D.-U."/>
        </authorList>
    </citation>
    <scope>NUCLEOTIDE SEQUENCE [LARGE SCALE GENOMIC DNA]</scope>
    <source>
        <strain evidence="2 3">RP-3-15</strain>
    </source>
</reference>
<evidence type="ECO:0000313" key="3">
    <source>
        <dbReference type="Proteomes" id="UP000307244"/>
    </source>
</evidence>
<dbReference type="EMBL" id="SWBQ01000001">
    <property type="protein sequence ID" value="TKC08780.1"/>
    <property type="molecule type" value="Genomic_DNA"/>
</dbReference>
<proteinExistence type="predicted"/>
<dbReference type="OrthoDB" id="9767116at2"/>
<protein>
    <recommendedName>
        <fullName evidence="1">Bacterial alpha-2-macroglobulin MG10 domain-containing protein</fullName>
    </recommendedName>
</protein>
<name>A0A4U1CPH8_9SPHI</name>
<feature type="domain" description="Bacterial alpha-2-macroglobulin MG10" evidence="1">
    <location>
        <begin position="221"/>
        <end position="334"/>
    </location>
</feature>
<sequence length="348" mass="40631">MVNQKYFDQIYGIRLLLLLNEKHYVKDWIEAIEKQRKELEEKSLAERKRNLTGYVYKQPLYEKLQIMQLKQQAGMAVDLKWLAAQRKETMFGNIYWGEEANRFWDNNIQNTLLAYQILKGAGEHRDELDAIARYFLEQRKDGQWRNTFESSLILETILPELMVDDKKPEPASISLNNEGNVVVFPFNKVIDPETMTLSKKGNAPVYFTAYQQFNNPKPEKVSKDFTVKTTLKQNGVEVKTLKAGTLTALEVEVNVRSDADYVMIEIPIPAGCSYENKIQSFWGVETHREYFKHKTSIFCAKLKAGYYKFSIQLQPRYSGNYVLNPAKAEMMYFPVFYGREEMKRVGIK</sequence>
<keyword evidence="3" id="KW-1185">Reference proteome</keyword>
<dbReference type="Pfam" id="PF17973">
    <property type="entry name" value="bMG10"/>
    <property type="match status" value="1"/>
</dbReference>
<dbReference type="InterPro" id="IPR041246">
    <property type="entry name" value="Bact_MG10"/>
</dbReference>
<evidence type="ECO:0000259" key="1">
    <source>
        <dbReference type="Pfam" id="PF17973"/>
    </source>
</evidence>
<dbReference type="AlphaFoldDB" id="A0A4U1CPH8"/>
<gene>
    <name evidence="2" type="ORF">FA047_01375</name>
</gene>
<accession>A0A4U1CPH8</accession>
<evidence type="ECO:0000313" key="2">
    <source>
        <dbReference type="EMBL" id="TKC08780.1"/>
    </source>
</evidence>